<evidence type="ECO:0000256" key="3">
    <source>
        <dbReference type="ARBA" id="ARBA00022679"/>
    </source>
</evidence>
<keyword evidence="4 6" id="KW-0548">Nucleotidyltransferase</keyword>
<dbReference type="Pfam" id="PF05066">
    <property type="entry name" value="HARE-HTH"/>
    <property type="match status" value="1"/>
</dbReference>
<evidence type="ECO:0000256" key="2">
    <source>
        <dbReference type="ARBA" id="ARBA00022478"/>
    </source>
</evidence>
<keyword evidence="2 6" id="KW-0240">DNA-directed RNA polymerase</keyword>
<dbReference type="NCBIfam" id="TIGR04567">
    <property type="entry name" value="RNAP_delt_lowGC"/>
    <property type="match status" value="1"/>
</dbReference>
<dbReference type="InterPro" id="IPR038087">
    <property type="entry name" value="RNAP_delta_N_dom_sf"/>
</dbReference>
<dbReference type="OrthoDB" id="401223at2"/>
<dbReference type="PROSITE" id="PS51913">
    <property type="entry name" value="HTH_HARE"/>
    <property type="match status" value="1"/>
</dbReference>
<name>A0A5J5I9D9_9BACI</name>
<dbReference type="InterPro" id="IPR007759">
    <property type="entry name" value="Asxl_HARE-HTH"/>
</dbReference>
<feature type="domain" description="HTH HARE-type" evidence="8">
    <location>
        <begin position="14"/>
        <end position="81"/>
    </location>
</feature>
<dbReference type="InterPro" id="IPR029757">
    <property type="entry name" value="RpoE"/>
</dbReference>
<feature type="region of interest" description="Disordered" evidence="7">
    <location>
        <begin position="125"/>
        <end position="197"/>
    </location>
</feature>
<evidence type="ECO:0000256" key="1">
    <source>
        <dbReference type="ARBA" id="ARBA00009828"/>
    </source>
</evidence>
<gene>
    <name evidence="6 9" type="primary">rpoE</name>
    <name evidence="9" type="ORF">F4V44_00095</name>
</gene>
<dbReference type="Proteomes" id="UP000326671">
    <property type="component" value="Unassembled WGS sequence"/>
</dbReference>
<comment type="similarity">
    <text evidence="1 6">Belongs to the RpoE family.</text>
</comment>
<reference evidence="9 10" key="1">
    <citation type="submission" date="2019-09" db="EMBL/GenBank/DDBJ databases">
        <title>Whole genome sequences of isolates from the Mars Exploration Rovers.</title>
        <authorList>
            <person name="Seuylemezian A."/>
            <person name="Vaishampayan P."/>
        </authorList>
    </citation>
    <scope>NUCLEOTIDE SEQUENCE [LARGE SCALE GENOMIC DNA]</scope>
    <source>
        <strain evidence="9 10">MER_TA_151</strain>
    </source>
</reference>
<evidence type="ECO:0000256" key="5">
    <source>
        <dbReference type="ARBA" id="ARBA00023163"/>
    </source>
</evidence>
<dbReference type="GO" id="GO:0006355">
    <property type="term" value="P:regulation of DNA-templated transcription"/>
    <property type="evidence" value="ECO:0007669"/>
    <property type="project" value="UniProtKB-UniRule"/>
</dbReference>
<dbReference type="EMBL" id="VYKL01000001">
    <property type="protein sequence ID" value="KAA9032824.1"/>
    <property type="molecule type" value="Genomic_DNA"/>
</dbReference>
<sequence length="197" mass="22991">MSLAQFSKEEIKEMSLIEIAYEIMDERKTAISFKELTEEIAKVAGISEEELRSRIAQFYTDLNIDGRFLAIGDNQWGLRVWYPVDQVVEEIVNPVKAKKKKKAKKVVDEDDLDLDDFEEDVFDELDDDDDLLDDDDLDDDLDLDDDDDEDDDDLDDDLDLDDDDDDDDLELDEDFDLDEEEDEELEEDLDLDDDLEK</sequence>
<evidence type="ECO:0000313" key="9">
    <source>
        <dbReference type="EMBL" id="KAA9032824.1"/>
    </source>
</evidence>
<dbReference type="RefSeq" id="WP_150437952.1">
    <property type="nucleotide sequence ID" value="NZ_VYKL01000001.1"/>
</dbReference>
<proteinExistence type="inferred from homology"/>
<dbReference type="AlphaFoldDB" id="A0A5J5I9D9"/>
<comment type="subunit">
    <text evidence="6">RNAP is composed of a core of 2 alpha, a beta and a beta' subunits. The core is associated with a delta subunit and one of several sigma factors.</text>
</comment>
<evidence type="ECO:0000256" key="6">
    <source>
        <dbReference type="HAMAP-Rule" id="MF_00357"/>
    </source>
</evidence>
<dbReference type="GO" id="GO:0003899">
    <property type="term" value="F:DNA-directed RNA polymerase activity"/>
    <property type="evidence" value="ECO:0007669"/>
    <property type="project" value="UniProtKB-UniRule"/>
</dbReference>
<evidence type="ECO:0000256" key="4">
    <source>
        <dbReference type="ARBA" id="ARBA00022695"/>
    </source>
</evidence>
<evidence type="ECO:0000259" key="8">
    <source>
        <dbReference type="PROSITE" id="PS51913"/>
    </source>
</evidence>
<protein>
    <recommendedName>
        <fullName evidence="6">Probable DNA-directed RNA polymerase subunit delta</fullName>
    </recommendedName>
    <alternativeName>
        <fullName evidence="6">RNAP delta factor</fullName>
    </alternativeName>
</protein>
<dbReference type="GO" id="GO:0000428">
    <property type="term" value="C:DNA-directed RNA polymerase complex"/>
    <property type="evidence" value="ECO:0007669"/>
    <property type="project" value="UniProtKB-KW"/>
</dbReference>
<evidence type="ECO:0000313" key="10">
    <source>
        <dbReference type="Proteomes" id="UP000326671"/>
    </source>
</evidence>
<dbReference type="Gene3D" id="1.10.10.1250">
    <property type="entry name" value="RNA polymerase, subunit delta, N-terminal domain"/>
    <property type="match status" value="1"/>
</dbReference>
<keyword evidence="10" id="KW-1185">Reference proteome</keyword>
<comment type="caution">
    <text evidence="9">The sequence shown here is derived from an EMBL/GenBank/DDBJ whole genome shotgun (WGS) entry which is preliminary data.</text>
</comment>
<organism evidence="9 10">
    <name type="scientific">Niallia endozanthoxylica</name>
    <dbReference type="NCBI Taxonomy" id="2036016"/>
    <lineage>
        <taxon>Bacteria</taxon>
        <taxon>Bacillati</taxon>
        <taxon>Bacillota</taxon>
        <taxon>Bacilli</taxon>
        <taxon>Bacillales</taxon>
        <taxon>Bacillaceae</taxon>
        <taxon>Niallia</taxon>
    </lineage>
</organism>
<comment type="function">
    <text evidence="6">Participates in both the initiation and recycling phases of transcription. In the presence of the delta subunit, RNAP displays an increased specificity of transcription, a decreased affinity for nucleic acids, and an increased efficiency of RNA synthesis because of enhanced recycling.</text>
</comment>
<keyword evidence="5 6" id="KW-0804">Transcription</keyword>
<dbReference type="HAMAP" id="MF_00357">
    <property type="entry name" value="RNApol_bact_RpoE"/>
    <property type="match status" value="1"/>
</dbReference>
<dbReference type="GO" id="GO:0006351">
    <property type="term" value="P:DNA-templated transcription"/>
    <property type="evidence" value="ECO:0007669"/>
    <property type="project" value="InterPro"/>
</dbReference>
<accession>A0A5J5I9D9</accession>
<keyword evidence="3 6" id="KW-0808">Transferase</keyword>
<evidence type="ECO:0000256" key="7">
    <source>
        <dbReference type="SAM" id="MobiDB-lite"/>
    </source>
</evidence>